<feature type="transmembrane region" description="Helical" evidence="4">
    <location>
        <begin position="219"/>
        <end position="239"/>
    </location>
</feature>
<feature type="transmembrane region" description="Helical" evidence="4">
    <location>
        <begin position="49"/>
        <end position="72"/>
    </location>
</feature>
<evidence type="ECO:0000259" key="5">
    <source>
        <dbReference type="PROSITE" id="PS50850"/>
    </source>
</evidence>
<reference evidence="6 7" key="1">
    <citation type="submission" date="2014-06" db="EMBL/GenBank/DDBJ databases">
        <title>Draft genome sequence of an extremely salt tolerant bacteria Halomonas salina/CIFRI 1.</title>
        <authorList>
            <person name="Behera B.D."/>
            <person name="Meena D.K."/>
            <person name="Das P."/>
            <person name="Maharana J."/>
            <person name="Paria P."/>
            <person name="Sharma A.P."/>
            <person name="Shamsudheen K.V."/>
            <person name="Rijit J."/>
            <person name="Dixit V."/>
            <person name="Verma A."/>
            <person name="Scaria V."/>
            <person name="Sivasubbu S."/>
        </authorList>
    </citation>
    <scope>NUCLEOTIDE SEQUENCE [LARGE SCALE GENOMIC DNA]</scope>
    <source>
        <strain evidence="6 7">CIFRI 1</strain>
    </source>
</reference>
<dbReference type="PANTHER" id="PTHR23523">
    <property type="match status" value="1"/>
</dbReference>
<feature type="transmembrane region" description="Helical" evidence="4">
    <location>
        <begin position="169"/>
        <end position="190"/>
    </location>
</feature>
<proteinExistence type="predicted"/>
<feature type="transmembrane region" description="Helical" evidence="4">
    <location>
        <begin position="282"/>
        <end position="298"/>
    </location>
</feature>
<evidence type="ECO:0000256" key="2">
    <source>
        <dbReference type="ARBA" id="ARBA00022989"/>
    </source>
</evidence>
<evidence type="ECO:0000313" key="7">
    <source>
        <dbReference type="Proteomes" id="UP000029721"/>
    </source>
</evidence>
<keyword evidence="3 4" id="KW-0472">Membrane</keyword>
<feature type="transmembrane region" description="Helical" evidence="4">
    <location>
        <begin position="251"/>
        <end position="273"/>
    </location>
</feature>
<feature type="domain" description="Major facilitator superfamily (MFS) profile" evidence="5">
    <location>
        <begin position="14"/>
        <end position="395"/>
    </location>
</feature>
<dbReference type="InterPro" id="IPR020846">
    <property type="entry name" value="MFS_dom"/>
</dbReference>
<feature type="transmembrane region" description="Helical" evidence="4">
    <location>
        <begin position="108"/>
        <end position="129"/>
    </location>
</feature>
<sequence length="407" mass="41821">MAITDGARQRAAPSPLAFIALMVLVGLNLRPALSSLAPLLPRIEADSGLPVLAIGALTTLPVLCLGLFAPMAPWLSGRLGPERTLSLALLILAVGLALRGLAAPAWLFGGTLLVGAAIGVAGTLLPGLVKRELPDSADLMTGVYTMALCLGGALGAGLSIPLAETLGGWAAALTSWAALAAISLIAWQTLMPASPPPRTQASARGDTGALLRQPLAWQVTLYMGCQSSLAYIVFGWLPTLLVERGYDEAEAGWMTGASVMLQLGAALSAPWLARLGRDQRPALMLVLSLIAGGFWVLLQGPIEWRWAGVALLGFGQGGGFSLALSLIVLRTADARLAGKLSGMVQGVGYALASLGPLGIGVMLELDLGLPGITLALTAVTAAAMVFALLAGRDRRLASDETGHLVVR</sequence>
<name>A0ABR4WR14_9GAMM</name>
<comment type="caution">
    <text evidence="6">The sequence shown here is derived from an EMBL/GenBank/DDBJ whole genome shotgun (WGS) entry which is preliminary data.</text>
</comment>
<dbReference type="InterPro" id="IPR052524">
    <property type="entry name" value="MFS_Cyanate_Porter"/>
</dbReference>
<dbReference type="Proteomes" id="UP000029721">
    <property type="component" value="Unassembled WGS sequence"/>
</dbReference>
<keyword evidence="1 4" id="KW-0812">Transmembrane</keyword>
<feature type="transmembrane region" description="Helical" evidence="4">
    <location>
        <begin position="12"/>
        <end position="29"/>
    </location>
</feature>
<feature type="transmembrane region" description="Helical" evidence="4">
    <location>
        <begin position="141"/>
        <end position="163"/>
    </location>
</feature>
<feature type="transmembrane region" description="Helical" evidence="4">
    <location>
        <begin position="84"/>
        <end position="102"/>
    </location>
</feature>
<dbReference type="PROSITE" id="PS50850">
    <property type="entry name" value="MFS"/>
    <property type="match status" value="1"/>
</dbReference>
<keyword evidence="2 4" id="KW-1133">Transmembrane helix</keyword>
<dbReference type="SUPFAM" id="SSF103473">
    <property type="entry name" value="MFS general substrate transporter"/>
    <property type="match status" value="1"/>
</dbReference>
<dbReference type="RefSeq" id="WP_035598703.1">
    <property type="nucleotide sequence ID" value="NZ_JOKD01000053.1"/>
</dbReference>
<organism evidence="6 7">
    <name type="scientific">Halomonas salina</name>
    <dbReference type="NCBI Taxonomy" id="42565"/>
    <lineage>
        <taxon>Bacteria</taxon>
        <taxon>Pseudomonadati</taxon>
        <taxon>Pseudomonadota</taxon>
        <taxon>Gammaproteobacteria</taxon>
        <taxon>Oceanospirillales</taxon>
        <taxon>Halomonadaceae</taxon>
        <taxon>Halomonas</taxon>
    </lineage>
</organism>
<feature type="transmembrane region" description="Helical" evidence="4">
    <location>
        <begin position="340"/>
        <end position="363"/>
    </location>
</feature>
<protein>
    <submittedName>
        <fullName evidence="6">MFS transporter</fullName>
    </submittedName>
</protein>
<evidence type="ECO:0000256" key="4">
    <source>
        <dbReference type="SAM" id="Phobius"/>
    </source>
</evidence>
<evidence type="ECO:0000313" key="6">
    <source>
        <dbReference type="EMBL" id="KGE77166.1"/>
    </source>
</evidence>
<feature type="transmembrane region" description="Helical" evidence="4">
    <location>
        <begin position="304"/>
        <end position="328"/>
    </location>
</feature>
<dbReference type="EMBL" id="JOKD01000053">
    <property type="protein sequence ID" value="KGE77166.1"/>
    <property type="molecule type" value="Genomic_DNA"/>
</dbReference>
<dbReference type="Pfam" id="PF07690">
    <property type="entry name" value="MFS_1"/>
    <property type="match status" value="1"/>
</dbReference>
<dbReference type="InterPro" id="IPR011701">
    <property type="entry name" value="MFS"/>
</dbReference>
<evidence type="ECO:0000256" key="3">
    <source>
        <dbReference type="ARBA" id="ARBA00023136"/>
    </source>
</evidence>
<dbReference type="InterPro" id="IPR036259">
    <property type="entry name" value="MFS_trans_sf"/>
</dbReference>
<accession>A0ABR4WR14</accession>
<evidence type="ECO:0000256" key="1">
    <source>
        <dbReference type="ARBA" id="ARBA00022692"/>
    </source>
</evidence>
<feature type="transmembrane region" description="Helical" evidence="4">
    <location>
        <begin position="369"/>
        <end position="390"/>
    </location>
</feature>
<dbReference type="PANTHER" id="PTHR23523:SF2">
    <property type="entry name" value="2-NITROIMIDAZOLE TRANSPORTER"/>
    <property type="match status" value="1"/>
</dbReference>
<keyword evidence="7" id="KW-1185">Reference proteome</keyword>
<gene>
    <name evidence="6" type="ORF">FP66_12295</name>
</gene>
<dbReference type="Gene3D" id="1.20.1250.20">
    <property type="entry name" value="MFS general substrate transporter like domains"/>
    <property type="match status" value="1"/>
</dbReference>